<dbReference type="InterPro" id="IPR029510">
    <property type="entry name" value="Ald_DH_CS_GLU"/>
</dbReference>
<dbReference type="InterPro" id="IPR016163">
    <property type="entry name" value="Ald_DH_C"/>
</dbReference>
<keyword evidence="2 6" id="KW-0560">Oxidoreductase</keyword>
<dbReference type="InterPro" id="IPR016162">
    <property type="entry name" value="Ald_DH_N"/>
</dbReference>
<sequence>MFTWKIAPALCCGNTVVIKPAEQTPLTALHMGALIKEAGFPPGVVNILPGFGSTAGAAIASHMSIDKVAFTGSTEVGQLIKEAAAKSNLKRVTLELGGKNPCIVFADSDLQLAVEEAQKGAFFNQGQACTAASRIFVEDEVYEEFVRLSVESAKRIVSGDPMDPRTTHGPQIDQKQFDKIMDLIESGKREGATLECGGQASEGKGLYIKPTVFSGVKDHMRIAKEEIFGPVQCILRFKSQEEVITRANGTQYGLAAAVFTRNMDRALSVSSALQAGTVWVNCYNALHAQAPFGGYKMSGNGRELGKYALAEYSEVKAVTIKITEKL</sequence>
<evidence type="ECO:0000313" key="9">
    <source>
        <dbReference type="RefSeq" id="XP_031425215.1"/>
    </source>
</evidence>
<organism evidence="8 9">
    <name type="scientific">Clupea harengus</name>
    <name type="common">Atlantic herring</name>
    <dbReference type="NCBI Taxonomy" id="7950"/>
    <lineage>
        <taxon>Eukaryota</taxon>
        <taxon>Metazoa</taxon>
        <taxon>Chordata</taxon>
        <taxon>Craniata</taxon>
        <taxon>Vertebrata</taxon>
        <taxon>Euteleostomi</taxon>
        <taxon>Actinopterygii</taxon>
        <taxon>Neopterygii</taxon>
        <taxon>Teleostei</taxon>
        <taxon>Clupei</taxon>
        <taxon>Clupeiformes</taxon>
        <taxon>Clupeoidei</taxon>
        <taxon>Clupeidae</taxon>
        <taxon>Clupea</taxon>
    </lineage>
</organism>
<dbReference type="SUPFAM" id="SSF53720">
    <property type="entry name" value="ALDH-like"/>
    <property type="match status" value="1"/>
</dbReference>
<dbReference type="CTD" id="220"/>
<dbReference type="PANTHER" id="PTHR11699">
    <property type="entry name" value="ALDEHYDE DEHYDROGENASE-RELATED"/>
    <property type="match status" value="1"/>
</dbReference>
<protein>
    <recommendedName>
        <fullName evidence="4">aldehyde dehydrogenase (NAD(+))</fullName>
        <ecNumber evidence="4">1.2.1.3</ecNumber>
    </recommendedName>
</protein>
<dbReference type="KEGG" id="char:105906463"/>
<dbReference type="PROSITE" id="PS00687">
    <property type="entry name" value="ALDEHYDE_DEHYDR_GLU"/>
    <property type="match status" value="1"/>
</dbReference>
<evidence type="ECO:0000256" key="1">
    <source>
        <dbReference type="ARBA" id="ARBA00009986"/>
    </source>
</evidence>
<proteinExistence type="inferred from homology"/>
<dbReference type="GO" id="GO:0004029">
    <property type="term" value="F:aldehyde dehydrogenase (NAD+) activity"/>
    <property type="evidence" value="ECO:0007669"/>
    <property type="project" value="UniProtKB-EC"/>
</dbReference>
<keyword evidence="8" id="KW-1185">Reference proteome</keyword>
<evidence type="ECO:0000259" key="7">
    <source>
        <dbReference type="Pfam" id="PF00171"/>
    </source>
</evidence>
<dbReference type="InterPro" id="IPR016161">
    <property type="entry name" value="Ald_DH/histidinol_DH"/>
</dbReference>
<gene>
    <name evidence="9" type="primary">aldh1a3</name>
</gene>
<comment type="similarity">
    <text evidence="1 6">Belongs to the aldehyde dehydrogenase family.</text>
</comment>
<dbReference type="Proteomes" id="UP000515152">
    <property type="component" value="Chromosome 6"/>
</dbReference>
<dbReference type="PROSITE" id="PS00070">
    <property type="entry name" value="ALDEHYDE_DEHYDR_CYS"/>
    <property type="match status" value="1"/>
</dbReference>
<dbReference type="FunFam" id="3.40.605.10:FF:000029">
    <property type="entry name" value="Aldehyde dehydrogenase, mitochondrial"/>
    <property type="match status" value="1"/>
</dbReference>
<evidence type="ECO:0000256" key="3">
    <source>
        <dbReference type="ARBA" id="ARBA00023027"/>
    </source>
</evidence>
<keyword evidence="3" id="KW-0520">NAD</keyword>
<feature type="active site" evidence="5">
    <location>
        <position position="95"/>
    </location>
</feature>
<feature type="domain" description="Aldehyde dehydrogenase" evidence="7">
    <location>
        <begin position="1"/>
        <end position="318"/>
    </location>
</feature>
<dbReference type="FunFam" id="3.40.309.10:FF:000001">
    <property type="entry name" value="Mitochondrial aldehyde dehydrogenase 2"/>
    <property type="match status" value="1"/>
</dbReference>
<evidence type="ECO:0000256" key="2">
    <source>
        <dbReference type="ARBA" id="ARBA00023002"/>
    </source>
</evidence>
<dbReference type="EC" id="1.2.1.3" evidence="4"/>
<name>A0A6P8FP53_CLUHA</name>
<dbReference type="InterPro" id="IPR015590">
    <property type="entry name" value="Aldehyde_DH_dom"/>
</dbReference>
<dbReference type="FunFam" id="3.40.605.10:FF:000026">
    <property type="entry name" value="Aldehyde dehydrogenase, putative"/>
    <property type="match status" value="1"/>
</dbReference>
<dbReference type="InterPro" id="IPR016160">
    <property type="entry name" value="Ald_DH_CS_CYS"/>
</dbReference>
<evidence type="ECO:0000256" key="5">
    <source>
        <dbReference type="PROSITE-ProRule" id="PRU10007"/>
    </source>
</evidence>
<dbReference type="Gene3D" id="3.40.605.10">
    <property type="entry name" value="Aldehyde Dehydrogenase, Chain A, domain 1"/>
    <property type="match status" value="1"/>
</dbReference>
<evidence type="ECO:0000256" key="6">
    <source>
        <dbReference type="RuleBase" id="RU003345"/>
    </source>
</evidence>
<dbReference type="OrthoDB" id="310895at2759"/>
<dbReference type="GeneID" id="105906463"/>
<reference evidence="9" key="1">
    <citation type="submission" date="2025-08" db="UniProtKB">
        <authorList>
            <consortium name="RefSeq"/>
        </authorList>
    </citation>
    <scope>IDENTIFICATION</scope>
</reference>
<dbReference type="Pfam" id="PF00171">
    <property type="entry name" value="Aldedh"/>
    <property type="match status" value="1"/>
</dbReference>
<evidence type="ECO:0000256" key="4">
    <source>
        <dbReference type="ARBA" id="ARBA00024226"/>
    </source>
</evidence>
<evidence type="ECO:0000313" key="8">
    <source>
        <dbReference type="Proteomes" id="UP000515152"/>
    </source>
</evidence>
<accession>A0A6P8FP53</accession>
<dbReference type="RefSeq" id="XP_031425215.1">
    <property type="nucleotide sequence ID" value="XM_031569355.2"/>
</dbReference>
<dbReference type="Gene3D" id="3.40.309.10">
    <property type="entry name" value="Aldehyde Dehydrogenase, Chain A, domain 2"/>
    <property type="match status" value="1"/>
</dbReference>
<dbReference type="AlphaFoldDB" id="A0A6P8FP53"/>